<protein>
    <recommendedName>
        <fullName evidence="4">DUF982 domain-containing protein</fullName>
    </recommendedName>
</protein>
<gene>
    <name evidence="2" type="ORF">B5P45_03005</name>
</gene>
<evidence type="ECO:0000313" key="2">
    <source>
        <dbReference type="EMBL" id="PIO46782.1"/>
    </source>
</evidence>
<organism evidence="2 3">
    <name type="scientific">Phyllobacterium zundukense</name>
    <dbReference type="NCBI Taxonomy" id="1867719"/>
    <lineage>
        <taxon>Bacteria</taxon>
        <taxon>Pseudomonadati</taxon>
        <taxon>Pseudomonadota</taxon>
        <taxon>Alphaproteobacteria</taxon>
        <taxon>Hyphomicrobiales</taxon>
        <taxon>Phyllobacteriaceae</taxon>
        <taxon>Phyllobacterium</taxon>
    </lineage>
</organism>
<sequence length="104" mass="11446">MDDYRPFKIISVLRDGKSIGITSAYDAARYILEQWPEDAVGPKLETAKIILLKSLAHECSAAVARVAFVEGAKEAGIYIETSLRPPPTAKHGQRLGKRKPARRA</sequence>
<accession>A0A2N9W4W4</accession>
<reference evidence="2 3" key="1">
    <citation type="journal article" date="2017" name="Int J Environ Stud">
        <title>Does the Miocene-Pliocene relict legume Oxytropis triphylla form nitrogen-fixing nodules with a combination of bacterial strains?</title>
        <authorList>
            <person name="Safronova V."/>
            <person name="Belimov A."/>
            <person name="Sazanova A."/>
            <person name="Kuznetsova I."/>
            <person name="Popova J."/>
            <person name="Andronov E."/>
            <person name="Verkhozina A."/>
            <person name="Tikhonovich I."/>
        </authorList>
    </citation>
    <scope>NUCLEOTIDE SEQUENCE [LARGE SCALE GENOMIC DNA]</scope>
    <source>
        <strain evidence="2 3">Tri-38</strain>
    </source>
</reference>
<dbReference type="InterPro" id="IPR010385">
    <property type="entry name" value="DUF982"/>
</dbReference>
<comment type="caution">
    <text evidence="2">The sequence shown here is derived from an EMBL/GenBank/DDBJ whole genome shotgun (WGS) entry which is preliminary data.</text>
</comment>
<dbReference type="KEGG" id="pht:BLM14_09070"/>
<name>A0A2N9W4W4_9HYPH</name>
<dbReference type="RefSeq" id="WP_099999085.1">
    <property type="nucleotide sequence ID" value="NZ_CP017940.1"/>
</dbReference>
<feature type="compositionally biased region" description="Basic residues" evidence="1">
    <location>
        <begin position="91"/>
        <end position="104"/>
    </location>
</feature>
<evidence type="ECO:0008006" key="4">
    <source>
        <dbReference type="Google" id="ProtNLM"/>
    </source>
</evidence>
<keyword evidence="3" id="KW-1185">Reference proteome</keyword>
<dbReference type="AlphaFoldDB" id="A0A2N9W4W4"/>
<dbReference type="Proteomes" id="UP000232163">
    <property type="component" value="Unassembled WGS sequence"/>
</dbReference>
<dbReference type="Gene3D" id="6.10.250.730">
    <property type="match status" value="1"/>
</dbReference>
<evidence type="ECO:0000313" key="3">
    <source>
        <dbReference type="Proteomes" id="UP000232163"/>
    </source>
</evidence>
<dbReference type="Pfam" id="PF06169">
    <property type="entry name" value="DUF982"/>
    <property type="match status" value="1"/>
</dbReference>
<evidence type="ECO:0000256" key="1">
    <source>
        <dbReference type="SAM" id="MobiDB-lite"/>
    </source>
</evidence>
<dbReference type="OrthoDB" id="8085111at2"/>
<dbReference type="EMBL" id="MZMT01000003">
    <property type="protein sequence ID" value="PIO46782.1"/>
    <property type="molecule type" value="Genomic_DNA"/>
</dbReference>
<feature type="region of interest" description="Disordered" evidence="1">
    <location>
        <begin position="83"/>
        <end position="104"/>
    </location>
</feature>
<proteinExistence type="predicted"/>